<organism evidence="1 2">
    <name type="scientific">Pontibacillus marinus BH030004 = DSM 16465</name>
    <dbReference type="NCBI Taxonomy" id="1385511"/>
    <lineage>
        <taxon>Bacteria</taxon>
        <taxon>Bacillati</taxon>
        <taxon>Bacillota</taxon>
        <taxon>Bacilli</taxon>
        <taxon>Bacillales</taxon>
        <taxon>Bacillaceae</taxon>
        <taxon>Pontibacillus</taxon>
    </lineage>
</organism>
<name>A0A0A5I2S3_9BACI</name>
<dbReference type="Proteomes" id="UP000030403">
    <property type="component" value="Unassembled WGS sequence"/>
</dbReference>
<comment type="caution">
    <text evidence="1">The sequence shown here is derived from an EMBL/GenBank/DDBJ whole genome shotgun (WGS) entry which is preliminary data.</text>
</comment>
<sequence>MVWEEADGSGKPIELTPREYFDRFVYNQSFEDPDEILVNEIKQRGNTKNNIKEAFPNSHVVEFYRSGTEENGGMDLGKY</sequence>
<protein>
    <submittedName>
        <fullName evidence="1">Uncharacterized protein</fullName>
    </submittedName>
</protein>
<evidence type="ECO:0000313" key="1">
    <source>
        <dbReference type="EMBL" id="KGX90147.1"/>
    </source>
</evidence>
<dbReference type="RefSeq" id="WP_027446226.1">
    <property type="nucleotide sequence ID" value="NZ_AULJ01000032.1"/>
</dbReference>
<dbReference type="EMBL" id="AVPF01000009">
    <property type="protein sequence ID" value="KGX90147.1"/>
    <property type="molecule type" value="Genomic_DNA"/>
</dbReference>
<dbReference type="AlphaFoldDB" id="A0A0A5I2S3"/>
<dbReference type="OrthoDB" id="1267107at2"/>
<keyword evidence="2" id="KW-1185">Reference proteome</keyword>
<accession>A0A0A5I2S3</accession>
<dbReference type="STRING" id="1385511.GCA_000425225_02533"/>
<evidence type="ECO:0000313" key="2">
    <source>
        <dbReference type="Proteomes" id="UP000030403"/>
    </source>
</evidence>
<reference evidence="1 2" key="1">
    <citation type="submission" date="2013-08" db="EMBL/GenBank/DDBJ databases">
        <authorList>
            <person name="Huang J."/>
            <person name="Wang G."/>
        </authorList>
    </citation>
    <scope>NUCLEOTIDE SEQUENCE [LARGE SCALE GENOMIC DNA]</scope>
    <source>
        <strain evidence="1 2">BH030004</strain>
    </source>
</reference>
<proteinExistence type="predicted"/>
<gene>
    <name evidence="1" type="ORF">N783_01255</name>
</gene>